<protein>
    <submittedName>
        <fullName evidence="1">Uncharacterized protein</fullName>
    </submittedName>
</protein>
<evidence type="ECO:0000313" key="1">
    <source>
        <dbReference type="EMBL" id="GFS43142.1"/>
    </source>
</evidence>
<accession>A0A7J0DWU2</accession>
<proteinExistence type="predicted"/>
<evidence type="ECO:0000313" key="2">
    <source>
        <dbReference type="Proteomes" id="UP000585474"/>
    </source>
</evidence>
<name>A0A7J0DWU2_9ERIC</name>
<sequence length="97" mass="9806">MGGGFLAALGGGGGPGSSGGATVVAVAGAVVASDHGFGIYFGYSSNTELLGRKGGGMALRLTSIWKSFPGSPRRCRAKATVRQSNKRLDMKAQRCSL</sequence>
<keyword evidence="2" id="KW-1185">Reference proteome</keyword>
<gene>
    <name evidence="1" type="ORF">Acr_00g0083940</name>
</gene>
<dbReference type="AlphaFoldDB" id="A0A7J0DWU2"/>
<reference evidence="2" key="1">
    <citation type="submission" date="2019-07" db="EMBL/GenBank/DDBJ databases">
        <title>De Novo Assembly of kiwifruit Actinidia rufa.</title>
        <authorList>
            <person name="Sugita-Konishi S."/>
            <person name="Sato K."/>
            <person name="Mori E."/>
            <person name="Abe Y."/>
            <person name="Kisaki G."/>
            <person name="Hamano K."/>
            <person name="Suezawa K."/>
            <person name="Otani M."/>
            <person name="Fukuda T."/>
            <person name="Manabe T."/>
            <person name="Gomi K."/>
            <person name="Tabuchi M."/>
            <person name="Akimitsu K."/>
            <person name="Kataoka I."/>
        </authorList>
    </citation>
    <scope>NUCLEOTIDE SEQUENCE [LARGE SCALE GENOMIC DNA]</scope>
    <source>
        <strain evidence="2">cv. Fuchu</strain>
    </source>
</reference>
<comment type="caution">
    <text evidence="1">The sequence shown here is derived from an EMBL/GenBank/DDBJ whole genome shotgun (WGS) entry which is preliminary data.</text>
</comment>
<dbReference type="EMBL" id="BJWL01000410">
    <property type="protein sequence ID" value="GFS43142.1"/>
    <property type="molecule type" value="Genomic_DNA"/>
</dbReference>
<dbReference type="Proteomes" id="UP000585474">
    <property type="component" value="Unassembled WGS sequence"/>
</dbReference>
<organism evidence="1 2">
    <name type="scientific">Actinidia rufa</name>
    <dbReference type="NCBI Taxonomy" id="165716"/>
    <lineage>
        <taxon>Eukaryota</taxon>
        <taxon>Viridiplantae</taxon>
        <taxon>Streptophyta</taxon>
        <taxon>Embryophyta</taxon>
        <taxon>Tracheophyta</taxon>
        <taxon>Spermatophyta</taxon>
        <taxon>Magnoliopsida</taxon>
        <taxon>eudicotyledons</taxon>
        <taxon>Gunneridae</taxon>
        <taxon>Pentapetalae</taxon>
        <taxon>asterids</taxon>
        <taxon>Ericales</taxon>
        <taxon>Actinidiaceae</taxon>
        <taxon>Actinidia</taxon>
    </lineage>
</organism>